<keyword evidence="10" id="KW-0808">Transferase</keyword>
<evidence type="ECO:0000256" key="1">
    <source>
        <dbReference type="ARBA" id="ARBA00004196"/>
    </source>
</evidence>
<feature type="domain" description="X8" evidence="11">
    <location>
        <begin position="360"/>
        <end position="455"/>
    </location>
</feature>
<comment type="subcellular location">
    <subcellularLocation>
        <location evidence="1">Cell envelope</location>
    </subcellularLocation>
    <subcellularLocation>
        <location evidence="10">Cell membrane</location>
        <topology evidence="10">Lipid-anchor</topology>
        <topology evidence="10">GPI-anchor</topology>
    </subcellularLocation>
    <subcellularLocation>
        <location evidence="2">Membrane</location>
        <topology evidence="2">Lipid-anchor</topology>
        <topology evidence="2">GPI-anchor</topology>
    </subcellularLocation>
</comment>
<evidence type="ECO:0000256" key="7">
    <source>
        <dbReference type="ARBA" id="ARBA00023157"/>
    </source>
</evidence>
<dbReference type="AlphaFoldDB" id="A0A2T9YDE6"/>
<comment type="caution">
    <text evidence="12">The sequence shown here is derived from an EMBL/GenBank/DDBJ whole genome shotgun (WGS) entry which is preliminary data.</text>
</comment>
<reference evidence="12 13" key="1">
    <citation type="journal article" date="2018" name="MBio">
        <title>Comparative Genomics Reveals the Core Gene Toolbox for the Fungus-Insect Symbiosis.</title>
        <authorList>
            <person name="Wang Y."/>
            <person name="Stata M."/>
            <person name="Wang W."/>
            <person name="Stajich J.E."/>
            <person name="White M.M."/>
            <person name="Moncalvo J.M."/>
        </authorList>
    </citation>
    <scope>NUCLEOTIDE SEQUENCE [LARGE SCALE GENOMIC DNA]</scope>
    <source>
        <strain evidence="12 13">SWE-8-4</strain>
    </source>
</reference>
<evidence type="ECO:0000256" key="5">
    <source>
        <dbReference type="ARBA" id="ARBA00022729"/>
    </source>
</evidence>
<dbReference type="InterPro" id="IPR017853">
    <property type="entry name" value="GH"/>
</dbReference>
<dbReference type="OrthoDB" id="421038at2759"/>
<dbReference type="Gene3D" id="3.20.20.80">
    <property type="entry name" value="Glycosidases"/>
    <property type="match status" value="1"/>
</dbReference>
<dbReference type="GO" id="GO:0005886">
    <property type="term" value="C:plasma membrane"/>
    <property type="evidence" value="ECO:0007669"/>
    <property type="project" value="UniProtKB-SubCell"/>
</dbReference>
<evidence type="ECO:0000256" key="4">
    <source>
        <dbReference type="ARBA" id="ARBA00022622"/>
    </source>
</evidence>
<dbReference type="GO" id="GO:0042124">
    <property type="term" value="F:1,3-beta-glucanosyltransferase activity"/>
    <property type="evidence" value="ECO:0007669"/>
    <property type="project" value="TreeGrafter"/>
</dbReference>
<dbReference type="Pfam" id="PF07983">
    <property type="entry name" value="X8"/>
    <property type="match status" value="1"/>
</dbReference>
<keyword evidence="4 10" id="KW-0336">GPI-anchor</keyword>
<dbReference type="Proteomes" id="UP000245383">
    <property type="component" value="Unassembled WGS sequence"/>
</dbReference>
<evidence type="ECO:0000313" key="13">
    <source>
        <dbReference type="Proteomes" id="UP000245383"/>
    </source>
</evidence>
<evidence type="ECO:0000259" key="11">
    <source>
        <dbReference type="SMART" id="SM00768"/>
    </source>
</evidence>
<keyword evidence="13" id="KW-1185">Reference proteome</keyword>
<dbReference type="GO" id="GO:0098552">
    <property type="term" value="C:side of membrane"/>
    <property type="evidence" value="ECO:0007669"/>
    <property type="project" value="UniProtKB-KW"/>
</dbReference>
<comment type="function">
    <text evidence="10">Splits internally a 1,3-beta-glucan molecule and transfers the newly generated reducing end (the donor) to the non-reducing end of another 1,3-beta-glucan molecule (the acceptor) forming a 1,3-beta linkage, resulting in the elongation of 1,3-beta-glucan chains in the cell wall.</text>
</comment>
<dbReference type="GO" id="GO:0031505">
    <property type="term" value="P:fungal-type cell wall organization"/>
    <property type="evidence" value="ECO:0007669"/>
    <property type="project" value="TreeGrafter"/>
</dbReference>
<keyword evidence="7" id="KW-1015">Disulfide bond</keyword>
<sequence length="497" mass="57100">MGTVKCELDKIVIKGNKFFNSRTGDQFFFKGVDYQPRNGELKEEYDPLADINACRRDIEELRLMGVNSIRVYRTDSSKNHDECMKEFEKAGIYVLLDLPNPHYSINRVNPYFDTEMAQNFINKINAFANFNNVIAFLVGNEVTNDSTNTPASAFVKIAAKTVKSHLKRINRNIHVGYADNDDETIREYMINYFNCGDDPEARIDFYGVNTYRWCGKDTTFKSSGFEQMVLPFKDYSIPVILTEFGCNKFRPRDFHEVKSILGSDLNEILSGGFVYEYTQEDNDYGLVELDPNTQEIIKHIDSKYLAEAYKFEPKTNYKLDKYNPKLSPAQCPEPDEIWKVKNVKQTIPDDSFCKCAMDSLKCRIAPGVKLSNTVNESLGKNIDFLCSKIGCEEISHDTKKGIYGPYSFCSPLERASIVLNKNYLKNKESKEACRNNEFSLKIIESPKYSFEKCSPISTPTFDSKPEEPTSSTQTNIKKISKNQKWNKKLFIIKIKKI</sequence>
<proteinExistence type="inferred from homology"/>
<dbReference type="SUPFAM" id="SSF51445">
    <property type="entry name" value="(Trans)glycosidases"/>
    <property type="match status" value="1"/>
</dbReference>
<dbReference type="EC" id="2.4.1.-" evidence="10"/>
<evidence type="ECO:0000256" key="9">
    <source>
        <dbReference type="ARBA" id="ARBA00023288"/>
    </source>
</evidence>
<organism evidence="12 13">
    <name type="scientific">Smittium simulii</name>
    <dbReference type="NCBI Taxonomy" id="133385"/>
    <lineage>
        <taxon>Eukaryota</taxon>
        <taxon>Fungi</taxon>
        <taxon>Fungi incertae sedis</taxon>
        <taxon>Zoopagomycota</taxon>
        <taxon>Kickxellomycotina</taxon>
        <taxon>Harpellomycetes</taxon>
        <taxon>Harpellales</taxon>
        <taxon>Legeriomycetaceae</taxon>
        <taxon>Smittium</taxon>
    </lineage>
</organism>
<dbReference type="PANTHER" id="PTHR31468:SF2">
    <property type="entry name" value="1,3-BETA-GLUCANOSYLTRANSFERASE GAS1"/>
    <property type="match status" value="1"/>
</dbReference>
<comment type="similarity">
    <text evidence="3 10">Belongs to the glycosyl hydrolase 72 family.</text>
</comment>
<accession>A0A2T9YDE6</accession>
<evidence type="ECO:0000256" key="2">
    <source>
        <dbReference type="ARBA" id="ARBA00004589"/>
    </source>
</evidence>
<name>A0A2T9YDE6_9FUNG</name>
<protein>
    <recommendedName>
        <fullName evidence="10">1,3-beta-glucanosyltransferase</fullName>
        <ecNumber evidence="10">2.4.1.-</ecNumber>
    </recommendedName>
</protein>
<gene>
    <name evidence="12" type="ORF">BB561_004922</name>
</gene>
<keyword evidence="6 10" id="KW-0472">Membrane</keyword>
<dbReference type="InterPro" id="IPR012946">
    <property type="entry name" value="X8"/>
</dbReference>
<evidence type="ECO:0000313" key="12">
    <source>
        <dbReference type="EMBL" id="PVU90319.1"/>
    </source>
</evidence>
<dbReference type="EMBL" id="MBFR01000265">
    <property type="protein sequence ID" value="PVU90319.1"/>
    <property type="molecule type" value="Genomic_DNA"/>
</dbReference>
<dbReference type="STRING" id="133385.A0A2T9YDE6"/>
<keyword evidence="9 10" id="KW-0449">Lipoprotein</keyword>
<evidence type="ECO:0000256" key="3">
    <source>
        <dbReference type="ARBA" id="ARBA00007528"/>
    </source>
</evidence>
<dbReference type="SMART" id="SM00768">
    <property type="entry name" value="X8"/>
    <property type="match status" value="1"/>
</dbReference>
<dbReference type="InterPro" id="IPR004886">
    <property type="entry name" value="Glucanosyltransferase"/>
</dbReference>
<evidence type="ECO:0000256" key="10">
    <source>
        <dbReference type="RuleBase" id="RU361209"/>
    </source>
</evidence>
<dbReference type="GO" id="GO:0071970">
    <property type="term" value="P:fungal-type cell wall (1-&gt;3)-beta-D-glucan biosynthetic process"/>
    <property type="evidence" value="ECO:0007669"/>
    <property type="project" value="TreeGrafter"/>
</dbReference>
<evidence type="ECO:0000256" key="6">
    <source>
        <dbReference type="ARBA" id="ARBA00023136"/>
    </source>
</evidence>
<dbReference type="Pfam" id="PF03198">
    <property type="entry name" value="Glyco_hydro_72"/>
    <property type="match status" value="1"/>
</dbReference>
<evidence type="ECO:0000256" key="8">
    <source>
        <dbReference type="ARBA" id="ARBA00023180"/>
    </source>
</evidence>
<keyword evidence="5" id="KW-0732">Signal</keyword>
<dbReference type="Gene3D" id="1.20.58.1040">
    <property type="match status" value="1"/>
</dbReference>
<dbReference type="PANTHER" id="PTHR31468">
    <property type="entry name" value="1,3-BETA-GLUCANOSYLTRANSFERASE GAS1"/>
    <property type="match status" value="1"/>
</dbReference>
<keyword evidence="8" id="KW-0325">Glycoprotein</keyword>